<dbReference type="EMBL" id="AHEN01000011">
    <property type="protein sequence ID" value="EJR02195.1"/>
    <property type="molecule type" value="Genomic_DNA"/>
</dbReference>
<accession>J8FM88</accession>
<organism evidence="1 2">
    <name type="scientific">Bacillus cereus MC67</name>
    <dbReference type="NCBI Taxonomy" id="1053219"/>
    <lineage>
        <taxon>Bacteria</taxon>
        <taxon>Bacillati</taxon>
        <taxon>Bacillota</taxon>
        <taxon>Bacilli</taxon>
        <taxon>Bacillales</taxon>
        <taxon>Bacillaceae</taxon>
        <taxon>Bacillus</taxon>
        <taxon>Bacillus cereus group</taxon>
    </lineage>
</organism>
<gene>
    <name evidence="1" type="ORF">II3_01737</name>
</gene>
<dbReference type="HOGENOM" id="CLU_3387885_0_0_9"/>
<sequence>MHIGSILKIEEVASFIVTAKKSRGKGVGERLL</sequence>
<evidence type="ECO:0000313" key="2">
    <source>
        <dbReference type="Proteomes" id="UP000006997"/>
    </source>
</evidence>
<comment type="caution">
    <text evidence="1">The sequence shown here is derived from an EMBL/GenBank/DDBJ whole genome shotgun (WGS) entry which is preliminary data.</text>
</comment>
<evidence type="ECO:0000313" key="1">
    <source>
        <dbReference type="EMBL" id="EJR02195.1"/>
    </source>
</evidence>
<reference evidence="1 2" key="1">
    <citation type="submission" date="2012-04" db="EMBL/GenBank/DDBJ databases">
        <title>The Genome Sequence of Bacillus cereus MC67.</title>
        <authorList>
            <consortium name="The Broad Institute Genome Sequencing Platform"/>
            <consortium name="The Broad Institute Genome Sequencing Center for Infectious Disease"/>
            <person name="Feldgarden M."/>
            <person name="Van der Auwera G.A."/>
            <person name="Mahillon J."/>
            <person name="Duprez V."/>
            <person name="Timmery S."/>
            <person name="Mattelet C."/>
            <person name="Dierick K."/>
            <person name="Sun M."/>
            <person name="Yu Z."/>
            <person name="Zhu L."/>
            <person name="Hu X."/>
            <person name="Shank E.B."/>
            <person name="Swiecicka I."/>
            <person name="Hansen B.M."/>
            <person name="Andrup L."/>
            <person name="Young S.K."/>
            <person name="Zeng Q."/>
            <person name="Gargeya S."/>
            <person name="Fitzgerald M."/>
            <person name="Haas B."/>
            <person name="Abouelleil A."/>
            <person name="Alvarado L."/>
            <person name="Arachchi H.M."/>
            <person name="Berlin A."/>
            <person name="Chapman S.B."/>
            <person name="Goldberg J."/>
            <person name="Griggs A."/>
            <person name="Gujja S."/>
            <person name="Hansen M."/>
            <person name="Howarth C."/>
            <person name="Imamovic A."/>
            <person name="Larimer J."/>
            <person name="McCowen C."/>
            <person name="Montmayeur A."/>
            <person name="Murphy C."/>
            <person name="Neiman D."/>
            <person name="Pearson M."/>
            <person name="Priest M."/>
            <person name="Roberts A."/>
            <person name="Saif S."/>
            <person name="Shea T."/>
            <person name="Sisk P."/>
            <person name="Sykes S."/>
            <person name="Wortman J."/>
            <person name="Nusbaum C."/>
            <person name="Birren B."/>
        </authorList>
    </citation>
    <scope>NUCLEOTIDE SEQUENCE [LARGE SCALE GENOMIC DNA]</scope>
    <source>
        <strain evidence="1 2">MC67</strain>
    </source>
</reference>
<proteinExistence type="predicted"/>
<dbReference type="PATRIC" id="fig|1053219.3.peg.1772"/>
<dbReference type="Proteomes" id="UP000006997">
    <property type="component" value="Unassembled WGS sequence"/>
</dbReference>
<protein>
    <submittedName>
        <fullName evidence="1">Uncharacterized protein</fullName>
    </submittedName>
</protein>
<name>J8FM88_BACCE</name>
<dbReference type="AlphaFoldDB" id="J8FM88"/>